<comment type="caution">
    <text evidence="6">The sequence shown here is derived from an EMBL/GenBank/DDBJ whole genome shotgun (WGS) entry which is preliminary data.</text>
</comment>
<dbReference type="Proteomes" id="UP001438707">
    <property type="component" value="Unassembled WGS sequence"/>
</dbReference>
<name>A0AAW1QHP6_9CHLO</name>
<keyword evidence="2 4" id="KW-0689">Ribosomal protein</keyword>
<keyword evidence="3 4" id="KW-0687">Ribonucleoprotein</keyword>
<evidence type="ECO:0000313" key="7">
    <source>
        <dbReference type="Proteomes" id="UP001438707"/>
    </source>
</evidence>
<dbReference type="Pfam" id="PF01283">
    <property type="entry name" value="Ribosomal_S26e"/>
    <property type="match status" value="1"/>
</dbReference>
<sequence>MTKKRRNNGRAKHGRGHVRRVRCEASGVLVAKDKAIKRFIVRNIVDASAIRDIQDASVIEGYALPKIYRKVYYCVSAAIHSKVVRVRSRVMRRNREPPKRFPDRQGGPPRREGNTIGGGNPAGAGGPGGQNPAGGGGIGGNFGIPRT</sequence>
<evidence type="ECO:0000256" key="4">
    <source>
        <dbReference type="RuleBase" id="RU363128"/>
    </source>
</evidence>
<evidence type="ECO:0000313" key="6">
    <source>
        <dbReference type="EMBL" id="KAK9820942.1"/>
    </source>
</evidence>
<dbReference type="GO" id="GO:0003735">
    <property type="term" value="F:structural constituent of ribosome"/>
    <property type="evidence" value="ECO:0007669"/>
    <property type="project" value="InterPro"/>
</dbReference>
<gene>
    <name evidence="6" type="ORF">WJX74_010959</name>
</gene>
<dbReference type="EMBL" id="JALJOS010000042">
    <property type="protein sequence ID" value="KAK9820942.1"/>
    <property type="molecule type" value="Genomic_DNA"/>
</dbReference>
<organism evidence="6 7">
    <name type="scientific">Apatococcus lobatus</name>
    <dbReference type="NCBI Taxonomy" id="904363"/>
    <lineage>
        <taxon>Eukaryota</taxon>
        <taxon>Viridiplantae</taxon>
        <taxon>Chlorophyta</taxon>
        <taxon>core chlorophytes</taxon>
        <taxon>Trebouxiophyceae</taxon>
        <taxon>Chlorellales</taxon>
        <taxon>Chlorellaceae</taxon>
        <taxon>Apatococcus</taxon>
    </lineage>
</organism>
<dbReference type="GO" id="GO:0006412">
    <property type="term" value="P:translation"/>
    <property type="evidence" value="ECO:0007669"/>
    <property type="project" value="InterPro"/>
</dbReference>
<evidence type="ECO:0000256" key="5">
    <source>
        <dbReference type="SAM" id="MobiDB-lite"/>
    </source>
</evidence>
<dbReference type="InterPro" id="IPR038551">
    <property type="entry name" value="Ribosomal_eS26_sf"/>
</dbReference>
<feature type="compositionally biased region" description="Basic and acidic residues" evidence="5">
    <location>
        <begin position="93"/>
        <end position="113"/>
    </location>
</feature>
<evidence type="ECO:0000256" key="2">
    <source>
        <dbReference type="ARBA" id="ARBA00022980"/>
    </source>
</evidence>
<proteinExistence type="inferred from homology"/>
<dbReference type="PANTHER" id="PTHR12538:SF0">
    <property type="entry name" value="40S RIBOSOMAL PROTEIN S26"/>
    <property type="match status" value="1"/>
</dbReference>
<dbReference type="PANTHER" id="PTHR12538">
    <property type="entry name" value="40S RIBOSOMAL PROTEIN S26"/>
    <property type="match status" value="1"/>
</dbReference>
<accession>A0AAW1QHP6</accession>
<dbReference type="GO" id="GO:0003729">
    <property type="term" value="F:mRNA binding"/>
    <property type="evidence" value="ECO:0007669"/>
    <property type="project" value="TreeGrafter"/>
</dbReference>
<comment type="similarity">
    <text evidence="1 4">Belongs to the eukaryotic ribosomal protein eS26 family.</text>
</comment>
<evidence type="ECO:0000256" key="3">
    <source>
        <dbReference type="ARBA" id="ARBA00023274"/>
    </source>
</evidence>
<feature type="region of interest" description="Disordered" evidence="5">
    <location>
        <begin position="90"/>
        <end position="147"/>
    </location>
</feature>
<reference evidence="6 7" key="1">
    <citation type="journal article" date="2024" name="Nat. Commun.">
        <title>Phylogenomics reveals the evolutionary origins of lichenization in chlorophyte algae.</title>
        <authorList>
            <person name="Puginier C."/>
            <person name="Libourel C."/>
            <person name="Otte J."/>
            <person name="Skaloud P."/>
            <person name="Haon M."/>
            <person name="Grisel S."/>
            <person name="Petersen M."/>
            <person name="Berrin J.G."/>
            <person name="Delaux P.M."/>
            <person name="Dal Grande F."/>
            <person name="Keller J."/>
        </authorList>
    </citation>
    <scope>NUCLEOTIDE SEQUENCE [LARGE SCALE GENOMIC DNA]</scope>
    <source>
        <strain evidence="6 7">SAG 2145</strain>
    </source>
</reference>
<dbReference type="GO" id="GO:0022627">
    <property type="term" value="C:cytosolic small ribosomal subunit"/>
    <property type="evidence" value="ECO:0007669"/>
    <property type="project" value="TreeGrafter"/>
</dbReference>
<protein>
    <recommendedName>
        <fullName evidence="4">40S ribosomal protein S26</fullName>
    </recommendedName>
</protein>
<dbReference type="AlphaFoldDB" id="A0AAW1QHP6"/>
<dbReference type="Gene3D" id="3.30.1740.20">
    <property type="entry name" value="Ribosomal protein S26e"/>
    <property type="match status" value="1"/>
</dbReference>
<dbReference type="InterPro" id="IPR000892">
    <property type="entry name" value="Ribosomal_eS26"/>
</dbReference>
<evidence type="ECO:0000256" key="1">
    <source>
        <dbReference type="ARBA" id="ARBA00008596"/>
    </source>
</evidence>
<keyword evidence="7" id="KW-1185">Reference proteome</keyword>
<feature type="compositionally biased region" description="Gly residues" evidence="5">
    <location>
        <begin position="115"/>
        <end position="147"/>
    </location>
</feature>